<evidence type="ECO:0000256" key="6">
    <source>
        <dbReference type="PIRSR" id="PIRSR600223-1"/>
    </source>
</evidence>
<keyword evidence="5 7" id="KW-0378">Hydrolase</keyword>
<comment type="catalytic activity">
    <reaction evidence="1 7">
        <text>Cleavage of hydrophobic, N-terminal signal or leader sequences from secreted and periplasmic proteins.</text>
        <dbReference type="EC" id="3.4.21.89"/>
    </reaction>
</comment>
<evidence type="ECO:0000256" key="7">
    <source>
        <dbReference type="RuleBase" id="RU362042"/>
    </source>
</evidence>
<dbReference type="EMBL" id="PFGP01000127">
    <property type="protein sequence ID" value="PIW65966.1"/>
    <property type="molecule type" value="Genomic_DNA"/>
</dbReference>
<dbReference type="InterPro" id="IPR019757">
    <property type="entry name" value="Pept_S26A_signal_pept_1_Lys-AS"/>
</dbReference>
<comment type="caution">
    <text evidence="9">The sequence shown here is derived from an EMBL/GenBank/DDBJ whole genome shotgun (WGS) entry which is preliminary data.</text>
</comment>
<dbReference type="PANTHER" id="PTHR43390:SF1">
    <property type="entry name" value="CHLOROPLAST PROCESSING PEPTIDASE"/>
    <property type="match status" value="1"/>
</dbReference>
<dbReference type="CDD" id="cd06530">
    <property type="entry name" value="S26_SPase_I"/>
    <property type="match status" value="1"/>
</dbReference>
<comment type="subcellular location">
    <subcellularLocation>
        <location evidence="7">Membrane</location>
        <topology evidence="7">Single-pass type II membrane protein</topology>
    </subcellularLocation>
</comment>
<evidence type="ECO:0000313" key="10">
    <source>
        <dbReference type="Proteomes" id="UP000231267"/>
    </source>
</evidence>
<evidence type="ECO:0000259" key="8">
    <source>
        <dbReference type="Pfam" id="PF10502"/>
    </source>
</evidence>
<evidence type="ECO:0000256" key="4">
    <source>
        <dbReference type="ARBA" id="ARBA00019232"/>
    </source>
</evidence>
<evidence type="ECO:0000256" key="5">
    <source>
        <dbReference type="ARBA" id="ARBA00022801"/>
    </source>
</evidence>
<dbReference type="InterPro" id="IPR019758">
    <property type="entry name" value="Pept_S26A_signal_pept_1_CS"/>
</dbReference>
<protein>
    <recommendedName>
        <fullName evidence="4 7">Signal peptidase I</fullName>
        <ecNumber evidence="3 7">3.4.21.89</ecNumber>
    </recommendedName>
</protein>
<dbReference type="GO" id="GO:0009003">
    <property type="term" value="F:signal peptidase activity"/>
    <property type="evidence" value="ECO:0007669"/>
    <property type="project" value="UniProtKB-EC"/>
</dbReference>
<feature type="active site" evidence="6">
    <location>
        <position position="44"/>
    </location>
</feature>
<dbReference type="NCBIfam" id="TIGR02227">
    <property type="entry name" value="sigpep_I_bact"/>
    <property type="match status" value="1"/>
</dbReference>
<organism evidence="9 10">
    <name type="scientific">Candidatus Taenaricola geysiri</name>
    <dbReference type="NCBI Taxonomy" id="1974752"/>
    <lineage>
        <taxon>Bacteria</taxon>
        <taxon>Pseudomonadati</taxon>
        <taxon>Candidatus Omnitrophota</taxon>
        <taxon>Candidatus Taenaricola</taxon>
    </lineage>
</organism>
<feature type="domain" description="Peptidase S26" evidence="8">
    <location>
        <begin position="14"/>
        <end position="174"/>
    </location>
</feature>
<sequence length="183" mass="20990">MKIKLKPKTKGIIREYVESIVIAVALALFVRAFIVQAFKIPTGSMKPTLNEDNRIFVNKYIYRFKEPQRGDIVVFKYPEDTKKDFIKRLVATGGETVEIRDGSIYIDGKIVNEGAVSNIYYYNRGEYGGVASKIKVPESFYYMLGDNSASSRDSRYWGFVPKKYILGKAIFRYWPPKAIGKLK</sequence>
<dbReference type="InterPro" id="IPR019533">
    <property type="entry name" value="Peptidase_S26"/>
</dbReference>
<proteinExistence type="inferred from homology"/>
<dbReference type="GO" id="GO:0004252">
    <property type="term" value="F:serine-type endopeptidase activity"/>
    <property type="evidence" value="ECO:0007669"/>
    <property type="project" value="InterPro"/>
</dbReference>
<evidence type="ECO:0000256" key="3">
    <source>
        <dbReference type="ARBA" id="ARBA00013208"/>
    </source>
</evidence>
<dbReference type="PANTHER" id="PTHR43390">
    <property type="entry name" value="SIGNAL PEPTIDASE I"/>
    <property type="match status" value="1"/>
</dbReference>
<evidence type="ECO:0000256" key="1">
    <source>
        <dbReference type="ARBA" id="ARBA00000677"/>
    </source>
</evidence>
<dbReference type="AlphaFoldDB" id="A0A2J0LMM7"/>
<dbReference type="SUPFAM" id="SSF51306">
    <property type="entry name" value="LexA/Signal peptidase"/>
    <property type="match status" value="1"/>
</dbReference>
<dbReference type="InterPro" id="IPR036286">
    <property type="entry name" value="LexA/Signal_pep-like_sf"/>
</dbReference>
<dbReference type="Proteomes" id="UP000231267">
    <property type="component" value="Unassembled WGS sequence"/>
</dbReference>
<feature type="active site" evidence="6">
    <location>
        <position position="87"/>
    </location>
</feature>
<dbReference type="PROSITE" id="PS00761">
    <property type="entry name" value="SPASE_I_3"/>
    <property type="match status" value="1"/>
</dbReference>
<dbReference type="Pfam" id="PF10502">
    <property type="entry name" value="Peptidase_S26"/>
    <property type="match status" value="1"/>
</dbReference>
<dbReference type="EC" id="3.4.21.89" evidence="3 7"/>
<name>A0A2J0LMM7_9BACT</name>
<comment type="similarity">
    <text evidence="2 7">Belongs to the peptidase S26 family.</text>
</comment>
<dbReference type="GO" id="GO:0006465">
    <property type="term" value="P:signal peptide processing"/>
    <property type="evidence" value="ECO:0007669"/>
    <property type="project" value="InterPro"/>
</dbReference>
<gene>
    <name evidence="9" type="primary">lepB</name>
    <name evidence="9" type="ORF">COW11_05715</name>
</gene>
<dbReference type="InterPro" id="IPR000223">
    <property type="entry name" value="Pept_S26A_signal_pept_1"/>
</dbReference>
<accession>A0A2J0LMM7</accession>
<evidence type="ECO:0000313" key="9">
    <source>
        <dbReference type="EMBL" id="PIW65966.1"/>
    </source>
</evidence>
<reference evidence="9 10" key="1">
    <citation type="submission" date="2017-09" db="EMBL/GenBank/DDBJ databases">
        <title>Depth-based differentiation of microbial function through sediment-hosted aquifers and enrichment of novel symbionts in the deep terrestrial subsurface.</title>
        <authorList>
            <person name="Probst A.J."/>
            <person name="Ladd B."/>
            <person name="Jarett J.K."/>
            <person name="Geller-Mcgrath D.E."/>
            <person name="Sieber C.M."/>
            <person name="Emerson J.B."/>
            <person name="Anantharaman K."/>
            <person name="Thomas B.C."/>
            <person name="Malmstrom R."/>
            <person name="Stieglmeier M."/>
            <person name="Klingl A."/>
            <person name="Woyke T."/>
            <person name="Ryan C.M."/>
            <person name="Banfield J.F."/>
        </authorList>
    </citation>
    <scope>NUCLEOTIDE SEQUENCE [LARGE SCALE GENOMIC DNA]</scope>
    <source>
        <strain evidence="9">CG12_big_fil_rev_8_21_14_0_65_43_15</strain>
    </source>
</reference>
<keyword evidence="7" id="KW-0645">Protease</keyword>
<evidence type="ECO:0000256" key="2">
    <source>
        <dbReference type="ARBA" id="ARBA00009370"/>
    </source>
</evidence>
<dbReference type="PRINTS" id="PR00727">
    <property type="entry name" value="LEADERPTASE"/>
</dbReference>
<dbReference type="Gene3D" id="2.10.109.10">
    <property type="entry name" value="Umud Fragment, subunit A"/>
    <property type="match status" value="1"/>
</dbReference>
<dbReference type="GO" id="GO:0016020">
    <property type="term" value="C:membrane"/>
    <property type="evidence" value="ECO:0007669"/>
    <property type="project" value="UniProtKB-SubCell"/>
</dbReference>
<dbReference type="PROSITE" id="PS00760">
    <property type="entry name" value="SPASE_I_2"/>
    <property type="match status" value="1"/>
</dbReference>